<evidence type="ECO:0000313" key="3">
    <source>
        <dbReference type="Proteomes" id="UP001159427"/>
    </source>
</evidence>
<organism evidence="2 3">
    <name type="scientific">Porites evermanni</name>
    <dbReference type="NCBI Taxonomy" id="104178"/>
    <lineage>
        <taxon>Eukaryota</taxon>
        <taxon>Metazoa</taxon>
        <taxon>Cnidaria</taxon>
        <taxon>Anthozoa</taxon>
        <taxon>Hexacorallia</taxon>
        <taxon>Scleractinia</taxon>
        <taxon>Fungiina</taxon>
        <taxon>Poritidae</taxon>
        <taxon>Porites</taxon>
    </lineage>
</organism>
<comment type="caution">
    <text evidence="2">The sequence shown here is derived from an EMBL/GenBank/DDBJ whole genome shotgun (WGS) entry which is preliminary data.</text>
</comment>
<dbReference type="Proteomes" id="UP001159427">
    <property type="component" value="Unassembled WGS sequence"/>
</dbReference>
<reference evidence="2 3" key="1">
    <citation type="submission" date="2022-05" db="EMBL/GenBank/DDBJ databases">
        <authorList>
            <consortium name="Genoscope - CEA"/>
            <person name="William W."/>
        </authorList>
    </citation>
    <scope>NUCLEOTIDE SEQUENCE [LARGE SCALE GENOMIC DNA]</scope>
</reference>
<accession>A0ABN8RWS9</accession>
<feature type="non-terminal residue" evidence="2">
    <location>
        <position position="1"/>
    </location>
</feature>
<evidence type="ECO:0000256" key="1">
    <source>
        <dbReference type="SAM" id="MobiDB-lite"/>
    </source>
</evidence>
<evidence type="ECO:0000313" key="2">
    <source>
        <dbReference type="EMBL" id="CAH3183279.1"/>
    </source>
</evidence>
<sequence length="151" mass="16752">QKKPNDDAGTSHSETSKKRKVFQKVENSCMDPVLKDSNGLPSASMTEGLAESMDLTKSQCTRYFLGRPYGSASHTDNFVPIVAYVLGSATDGCAPHFSHMLVKRKLLRKHTELTNPTVPFLATFVLRCHGEVRGIVGEGFCEVELECHHKW</sequence>
<protein>
    <submittedName>
        <fullName evidence="2">Uncharacterized protein</fullName>
    </submittedName>
</protein>
<dbReference type="EMBL" id="CALNXI010002121">
    <property type="protein sequence ID" value="CAH3183279.1"/>
    <property type="molecule type" value="Genomic_DNA"/>
</dbReference>
<proteinExistence type="predicted"/>
<name>A0ABN8RWS9_9CNID</name>
<gene>
    <name evidence="2" type="ORF">PEVE_00014789</name>
</gene>
<keyword evidence="3" id="KW-1185">Reference proteome</keyword>
<feature type="region of interest" description="Disordered" evidence="1">
    <location>
        <begin position="1"/>
        <end position="22"/>
    </location>
</feature>